<reference evidence="2" key="1">
    <citation type="journal article" date="2021" name="J. Hered.">
        <title>Genome Assembly of Salicaceae Populus deltoides (Eastern Cottonwood) I-69 Based on Nanopore Sequencing and Hi-C Technologies.</title>
        <authorList>
            <person name="Bai S."/>
            <person name="Wu H."/>
            <person name="Zhang J."/>
            <person name="Pan Z."/>
            <person name="Zhao W."/>
            <person name="Li Z."/>
            <person name="Tong C."/>
        </authorList>
    </citation>
    <scope>NUCLEOTIDE SEQUENCE</scope>
    <source>
        <tissue evidence="2">Leaf</tissue>
    </source>
</reference>
<dbReference type="Proteomes" id="UP000807159">
    <property type="component" value="Chromosome 1"/>
</dbReference>
<organism evidence="2 3">
    <name type="scientific">Populus deltoides</name>
    <name type="common">Eastern poplar</name>
    <name type="synonym">Eastern cottonwood</name>
    <dbReference type="NCBI Taxonomy" id="3696"/>
    <lineage>
        <taxon>Eukaryota</taxon>
        <taxon>Viridiplantae</taxon>
        <taxon>Streptophyta</taxon>
        <taxon>Embryophyta</taxon>
        <taxon>Tracheophyta</taxon>
        <taxon>Spermatophyta</taxon>
        <taxon>Magnoliopsida</taxon>
        <taxon>eudicotyledons</taxon>
        <taxon>Gunneridae</taxon>
        <taxon>Pentapetalae</taxon>
        <taxon>rosids</taxon>
        <taxon>fabids</taxon>
        <taxon>Malpighiales</taxon>
        <taxon>Salicaceae</taxon>
        <taxon>Saliceae</taxon>
        <taxon>Populus</taxon>
    </lineage>
</organism>
<evidence type="ECO:0000313" key="3">
    <source>
        <dbReference type="Proteomes" id="UP000807159"/>
    </source>
</evidence>
<sequence length="76" mass="7961">VSENNQGSRFGVLSSVAVDDGGFMRSAKSPNSNSRKDSVYHARSSFLKHSAHAAADKRGESVTINGSTSSAYKAPS</sequence>
<feature type="region of interest" description="Disordered" evidence="1">
    <location>
        <begin position="51"/>
        <end position="76"/>
    </location>
</feature>
<name>A0A8T2ZRW4_POPDE</name>
<gene>
    <name evidence="2" type="ORF">H0E87_001498</name>
</gene>
<feature type="compositionally biased region" description="Polar residues" evidence="1">
    <location>
        <begin position="62"/>
        <end position="76"/>
    </location>
</feature>
<accession>A0A8T2ZRW4</accession>
<evidence type="ECO:0000256" key="1">
    <source>
        <dbReference type="SAM" id="MobiDB-lite"/>
    </source>
</evidence>
<feature type="non-terminal residue" evidence="2">
    <location>
        <position position="76"/>
    </location>
</feature>
<dbReference type="AlphaFoldDB" id="A0A8T2ZRW4"/>
<comment type="caution">
    <text evidence="2">The sequence shown here is derived from an EMBL/GenBank/DDBJ whole genome shotgun (WGS) entry which is preliminary data.</text>
</comment>
<feature type="non-terminal residue" evidence="2">
    <location>
        <position position="1"/>
    </location>
</feature>
<keyword evidence="3" id="KW-1185">Reference proteome</keyword>
<proteinExistence type="predicted"/>
<protein>
    <submittedName>
        <fullName evidence="2">Uncharacterized protein</fullName>
    </submittedName>
</protein>
<dbReference type="EMBL" id="JACEGQ020000001">
    <property type="protein sequence ID" value="KAH8520059.1"/>
    <property type="molecule type" value="Genomic_DNA"/>
</dbReference>
<feature type="region of interest" description="Disordered" evidence="1">
    <location>
        <begin position="21"/>
        <end position="40"/>
    </location>
</feature>
<evidence type="ECO:0000313" key="2">
    <source>
        <dbReference type="EMBL" id="KAH8520059.1"/>
    </source>
</evidence>